<evidence type="ECO:0000256" key="1">
    <source>
        <dbReference type="ARBA" id="ARBA00004123"/>
    </source>
</evidence>
<proteinExistence type="inferred from homology"/>
<evidence type="ECO:0000256" key="4">
    <source>
        <dbReference type="SAM" id="MobiDB-lite"/>
    </source>
</evidence>
<organism evidence="6">
    <name type="scientific">Arabidopsis lyrata subsp. lyrata</name>
    <name type="common">Lyre-leaved rock-cress</name>
    <dbReference type="NCBI Taxonomy" id="81972"/>
    <lineage>
        <taxon>Eukaryota</taxon>
        <taxon>Viridiplantae</taxon>
        <taxon>Streptophyta</taxon>
        <taxon>Embryophyta</taxon>
        <taxon>Tracheophyta</taxon>
        <taxon>Spermatophyta</taxon>
        <taxon>Magnoliopsida</taxon>
        <taxon>eudicotyledons</taxon>
        <taxon>Gunneridae</taxon>
        <taxon>Pentapetalae</taxon>
        <taxon>rosids</taxon>
        <taxon>malvids</taxon>
        <taxon>Brassicales</taxon>
        <taxon>Brassicaceae</taxon>
        <taxon>Camelineae</taxon>
        <taxon>Arabidopsis</taxon>
    </lineage>
</organism>
<dbReference type="HOGENOM" id="CLU_2200530_0_0_1"/>
<dbReference type="AlphaFoldDB" id="D7KSB6"/>
<dbReference type="GO" id="GO:0005666">
    <property type="term" value="C:RNA polymerase III complex"/>
    <property type="evidence" value="ECO:0007669"/>
    <property type="project" value="TreeGrafter"/>
</dbReference>
<comment type="subcellular location">
    <subcellularLocation>
        <location evidence="1">Nucleus</location>
    </subcellularLocation>
</comment>
<keyword evidence="6" id="KW-1185">Reference proteome</keyword>
<protein>
    <submittedName>
        <fullName evidence="5">Predicted protein</fullName>
    </submittedName>
</protein>
<dbReference type="Proteomes" id="UP000008694">
    <property type="component" value="Unassembled WGS sequence"/>
</dbReference>
<comment type="similarity">
    <text evidence="2">Belongs to the eukaryotic RPC7 RNA polymerase subunit family.</text>
</comment>
<evidence type="ECO:0000313" key="6">
    <source>
        <dbReference type="Proteomes" id="UP000008694"/>
    </source>
</evidence>
<dbReference type="InterPro" id="IPR024661">
    <property type="entry name" value="RNA_pol_III_Rpc31"/>
</dbReference>
<reference evidence="6" key="1">
    <citation type="journal article" date="2011" name="Nat. Genet.">
        <title>The Arabidopsis lyrata genome sequence and the basis of rapid genome size change.</title>
        <authorList>
            <person name="Hu T.T."/>
            <person name="Pattyn P."/>
            <person name="Bakker E.G."/>
            <person name="Cao J."/>
            <person name="Cheng J.-F."/>
            <person name="Clark R.M."/>
            <person name="Fahlgren N."/>
            <person name="Fawcett J.A."/>
            <person name="Grimwood J."/>
            <person name="Gundlach H."/>
            <person name="Haberer G."/>
            <person name="Hollister J.D."/>
            <person name="Ossowski S."/>
            <person name="Ottilar R.P."/>
            <person name="Salamov A.A."/>
            <person name="Schneeberger K."/>
            <person name="Spannagl M."/>
            <person name="Wang X."/>
            <person name="Yang L."/>
            <person name="Nasrallah M.E."/>
            <person name="Bergelson J."/>
            <person name="Carrington J.C."/>
            <person name="Gaut B.S."/>
            <person name="Schmutz J."/>
            <person name="Mayer K.F.X."/>
            <person name="Van de Peer Y."/>
            <person name="Grigoriev I.V."/>
            <person name="Nordborg M."/>
            <person name="Weigel D."/>
            <person name="Guo Y.-L."/>
        </authorList>
    </citation>
    <scope>NUCLEOTIDE SEQUENCE [LARGE SCALE GENOMIC DNA]</scope>
    <source>
        <strain evidence="6">cv. MN47</strain>
    </source>
</reference>
<gene>
    <name evidence="5" type="ORF">ARALYDRAFT_675903</name>
</gene>
<accession>D7KSB6</accession>
<dbReference type="Gramene" id="Al_scaffold_0002_1053">
    <property type="protein sequence ID" value="Al_scaffold_0002_1053"/>
    <property type="gene ID" value="Al_scaffold_0002_1053"/>
</dbReference>
<feature type="compositionally biased region" description="Acidic residues" evidence="4">
    <location>
        <begin position="85"/>
        <end position="108"/>
    </location>
</feature>
<feature type="region of interest" description="Disordered" evidence="4">
    <location>
        <begin position="50"/>
        <end position="108"/>
    </location>
</feature>
<feature type="compositionally biased region" description="Acidic residues" evidence="4">
    <location>
        <begin position="62"/>
        <end position="77"/>
    </location>
</feature>
<keyword evidence="3" id="KW-0539">Nucleus</keyword>
<dbReference type="EMBL" id="GL348714">
    <property type="protein sequence ID" value="EFH63199.1"/>
    <property type="molecule type" value="Genomic_DNA"/>
</dbReference>
<evidence type="ECO:0000256" key="3">
    <source>
        <dbReference type="ARBA" id="ARBA00023242"/>
    </source>
</evidence>
<feature type="compositionally biased region" description="Basic and acidic residues" evidence="4">
    <location>
        <begin position="50"/>
        <end position="61"/>
    </location>
</feature>
<dbReference type="GO" id="GO:0006383">
    <property type="term" value="P:transcription by RNA polymerase III"/>
    <property type="evidence" value="ECO:0007669"/>
    <property type="project" value="InterPro"/>
</dbReference>
<name>D7KSB6_ARALL</name>
<dbReference type="PANTHER" id="PTHR15367">
    <property type="entry name" value="DNA-DIRECTED RNA POLYMERASE III"/>
    <property type="match status" value="1"/>
</dbReference>
<evidence type="ECO:0000313" key="5">
    <source>
        <dbReference type="EMBL" id="EFH63199.1"/>
    </source>
</evidence>
<sequence>MDLSLIFFFLDPDNFPKQLLGETRRERHVKRAKWSQEADLQKLDVFEKLEAKSNAEGKEEKEEGEDDEEVDESQGEEYDNRDYDQNQDFDDDNDDYNQADDGDFEEVY</sequence>
<dbReference type="PANTHER" id="PTHR15367:SF2">
    <property type="entry name" value="DNA-DIRECTED RNA POLYMERASE III SUBUNIT"/>
    <property type="match status" value="1"/>
</dbReference>
<evidence type="ECO:0000256" key="2">
    <source>
        <dbReference type="ARBA" id="ARBA00008352"/>
    </source>
</evidence>
<dbReference type="STRING" id="81972.D7KSB6"/>